<dbReference type="InterPro" id="IPR043128">
    <property type="entry name" value="Rev_trsase/Diguanyl_cyclase"/>
</dbReference>
<dbReference type="AlphaFoldDB" id="A0A4P7XKQ5"/>
<feature type="transmembrane region" description="Helical" evidence="4">
    <location>
        <begin position="303"/>
        <end position="322"/>
    </location>
</feature>
<dbReference type="InterPro" id="IPR000160">
    <property type="entry name" value="GGDEF_dom"/>
</dbReference>
<keyword evidence="4" id="KW-0812">Transmembrane</keyword>
<dbReference type="GO" id="GO:0043709">
    <property type="term" value="P:cell adhesion involved in single-species biofilm formation"/>
    <property type="evidence" value="ECO:0007669"/>
    <property type="project" value="TreeGrafter"/>
</dbReference>
<dbReference type="GO" id="GO:0005886">
    <property type="term" value="C:plasma membrane"/>
    <property type="evidence" value="ECO:0007669"/>
    <property type="project" value="TreeGrafter"/>
</dbReference>
<dbReference type="PANTHER" id="PTHR45138">
    <property type="entry name" value="REGULATORY COMPONENTS OF SENSORY TRANSDUCTION SYSTEM"/>
    <property type="match status" value="1"/>
</dbReference>
<feature type="signal peptide" evidence="5">
    <location>
        <begin position="1"/>
        <end position="22"/>
    </location>
</feature>
<dbReference type="Pfam" id="PF07696">
    <property type="entry name" value="7TMR-DISMED2"/>
    <property type="match status" value="1"/>
</dbReference>
<name>A0A4P7XKQ5_9ALTE</name>
<dbReference type="Gene3D" id="3.30.70.270">
    <property type="match status" value="1"/>
</dbReference>
<feature type="transmembrane region" description="Helical" evidence="4">
    <location>
        <begin position="242"/>
        <end position="265"/>
    </location>
</feature>
<evidence type="ECO:0000259" key="6">
    <source>
        <dbReference type="PROSITE" id="PS50887"/>
    </source>
</evidence>
<feature type="transmembrane region" description="Helical" evidence="4">
    <location>
        <begin position="329"/>
        <end position="350"/>
    </location>
</feature>
<evidence type="ECO:0000313" key="8">
    <source>
        <dbReference type="Proteomes" id="UP000298049"/>
    </source>
</evidence>
<feature type="transmembrane region" description="Helical" evidence="4">
    <location>
        <begin position="185"/>
        <end position="205"/>
    </location>
</feature>
<dbReference type="CDD" id="cd01949">
    <property type="entry name" value="GGDEF"/>
    <property type="match status" value="1"/>
</dbReference>
<dbReference type="PANTHER" id="PTHR45138:SF9">
    <property type="entry name" value="DIGUANYLATE CYCLASE DGCM-RELATED"/>
    <property type="match status" value="1"/>
</dbReference>
<keyword evidence="5" id="KW-0732">Signal</keyword>
<evidence type="ECO:0000256" key="3">
    <source>
        <dbReference type="ARBA" id="ARBA00034247"/>
    </source>
</evidence>
<dbReference type="InterPro" id="IPR011622">
    <property type="entry name" value="7TMR_DISM_rcpt_extracell_dom2"/>
</dbReference>
<evidence type="ECO:0000256" key="2">
    <source>
        <dbReference type="ARBA" id="ARBA00012528"/>
    </source>
</evidence>
<dbReference type="InterPro" id="IPR011623">
    <property type="entry name" value="7TMR_DISM_rcpt_extracell_dom1"/>
</dbReference>
<feature type="transmembrane region" description="Helical" evidence="4">
    <location>
        <begin position="277"/>
        <end position="297"/>
    </location>
</feature>
<dbReference type="GO" id="GO:1902201">
    <property type="term" value="P:negative regulation of bacterial-type flagellum-dependent cell motility"/>
    <property type="evidence" value="ECO:0007669"/>
    <property type="project" value="TreeGrafter"/>
</dbReference>
<dbReference type="FunFam" id="3.30.70.270:FF:000001">
    <property type="entry name" value="Diguanylate cyclase domain protein"/>
    <property type="match status" value="1"/>
</dbReference>
<keyword evidence="4" id="KW-0472">Membrane</keyword>
<dbReference type="EC" id="2.7.7.65" evidence="2"/>
<evidence type="ECO:0000256" key="5">
    <source>
        <dbReference type="SAM" id="SignalP"/>
    </source>
</evidence>
<dbReference type="Gene3D" id="2.60.40.2380">
    <property type="match status" value="1"/>
</dbReference>
<dbReference type="Pfam" id="PF07695">
    <property type="entry name" value="7TMR-DISM_7TM"/>
    <property type="match status" value="1"/>
</dbReference>
<keyword evidence="4" id="KW-1133">Transmembrane helix</keyword>
<dbReference type="Proteomes" id="UP000298049">
    <property type="component" value="Chromosome"/>
</dbReference>
<proteinExistence type="predicted"/>
<dbReference type="RefSeq" id="WP_136550195.1">
    <property type="nucleotide sequence ID" value="NZ_CP031093.1"/>
</dbReference>
<dbReference type="SUPFAM" id="SSF55073">
    <property type="entry name" value="Nucleotide cyclase"/>
    <property type="match status" value="1"/>
</dbReference>
<dbReference type="OrthoDB" id="5289013at2"/>
<feature type="domain" description="GGDEF" evidence="6">
    <location>
        <begin position="430"/>
        <end position="564"/>
    </location>
</feature>
<sequence length="567" mass="62869">MTAWGTFFCFLLLWVGSPSAHALQAVVDVKPQIVELTDFPIEYFIDPSQSLDYEAVRRQSFETTTSTTSLGTQAPVTWYRVALHNPGTAVRRLFLHLPKAYHVRSVSVFEERNGKLIDQASVNLDEASDHPLIYQGKVVYPFTIPAEETTFLYVRSNAYTHQWFSLKIYGDEQSRRALAGGQLDIALLVGMMLALVFYNGLLYFATSKKENIFYSLYLISGLVWIALSYGLIASAFNAYGDAVFVLNLSLIAMPIFLTLFMMAIFETRKFYRTEHRVLQGMLALLVATFLYGLFDIAAALKPASSLAALMMVVTLSVSISLFRKGNPLVKFFLVGHTFFVIFNGLAVAYYKGLVEPSYINSHGVGIGIVLEALTLAFIISYRIKVLEDIRSRQGELKRQAATDPLTRLYNRRHFMVEGEYMVEQARAAGRPLSVIAVDIDHFKAVNDTHGHGVGDRVLTNVADIFRQFSRDQDLVARFGGEEFVVLLPGADHAEAYGCAERIRKAVEAHTLEGDGGVPIRVTVSLGLTEVNGVAESLENAVHRADKALYEAKTSGRNRVCFSGGAGG</sequence>
<dbReference type="KEGG" id="hmi:soil367_16995"/>
<dbReference type="SMART" id="SM00267">
    <property type="entry name" value="GGDEF"/>
    <property type="match status" value="1"/>
</dbReference>
<dbReference type="Pfam" id="PF00990">
    <property type="entry name" value="GGDEF"/>
    <property type="match status" value="1"/>
</dbReference>
<dbReference type="EMBL" id="CP031093">
    <property type="protein sequence ID" value="QCF27485.1"/>
    <property type="molecule type" value="Genomic_DNA"/>
</dbReference>
<feature type="transmembrane region" description="Helical" evidence="4">
    <location>
        <begin position="362"/>
        <end position="383"/>
    </location>
</feature>
<accession>A0A4P7XKQ5</accession>
<organism evidence="7 8">
    <name type="scientific">Hydrocarboniclastica marina</name>
    <dbReference type="NCBI Taxonomy" id="2259620"/>
    <lineage>
        <taxon>Bacteria</taxon>
        <taxon>Pseudomonadati</taxon>
        <taxon>Pseudomonadota</taxon>
        <taxon>Gammaproteobacteria</taxon>
        <taxon>Alteromonadales</taxon>
        <taxon>Alteromonadaceae</taxon>
        <taxon>Hydrocarboniclastica</taxon>
    </lineage>
</organism>
<gene>
    <name evidence="7" type="ORF">soil367_16995</name>
</gene>
<evidence type="ECO:0000256" key="1">
    <source>
        <dbReference type="ARBA" id="ARBA00001946"/>
    </source>
</evidence>
<evidence type="ECO:0000313" key="7">
    <source>
        <dbReference type="EMBL" id="QCF27485.1"/>
    </source>
</evidence>
<protein>
    <recommendedName>
        <fullName evidence="2">diguanylate cyclase</fullName>
        <ecNumber evidence="2">2.7.7.65</ecNumber>
    </recommendedName>
</protein>
<dbReference type="InterPro" id="IPR050469">
    <property type="entry name" value="Diguanylate_Cyclase"/>
</dbReference>
<dbReference type="GO" id="GO:0052621">
    <property type="term" value="F:diguanylate cyclase activity"/>
    <property type="evidence" value="ECO:0007669"/>
    <property type="project" value="UniProtKB-EC"/>
</dbReference>
<evidence type="ECO:0000256" key="4">
    <source>
        <dbReference type="SAM" id="Phobius"/>
    </source>
</evidence>
<feature type="chain" id="PRO_5021009654" description="diguanylate cyclase" evidence="5">
    <location>
        <begin position="23"/>
        <end position="567"/>
    </location>
</feature>
<dbReference type="PROSITE" id="PS50887">
    <property type="entry name" value="GGDEF"/>
    <property type="match status" value="1"/>
</dbReference>
<comment type="cofactor">
    <cofactor evidence="1">
        <name>Mg(2+)</name>
        <dbReference type="ChEBI" id="CHEBI:18420"/>
    </cofactor>
</comment>
<feature type="transmembrane region" description="Helical" evidence="4">
    <location>
        <begin position="212"/>
        <end position="236"/>
    </location>
</feature>
<keyword evidence="8" id="KW-1185">Reference proteome</keyword>
<dbReference type="InterPro" id="IPR029787">
    <property type="entry name" value="Nucleotide_cyclase"/>
</dbReference>
<dbReference type="NCBIfam" id="TIGR00254">
    <property type="entry name" value="GGDEF"/>
    <property type="match status" value="1"/>
</dbReference>
<comment type="catalytic activity">
    <reaction evidence="3">
        <text>2 GTP = 3',3'-c-di-GMP + 2 diphosphate</text>
        <dbReference type="Rhea" id="RHEA:24898"/>
        <dbReference type="ChEBI" id="CHEBI:33019"/>
        <dbReference type="ChEBI" id="CHEBI:37565"/>
        <dbReference type="ChEBI" id="CHEBI:58805"/>
        <dbReference type="EC" id="2.7.7.65"/>
    </reaction>
</comment>
<reference evidence="7 8" key="1">
    <citation type="submission" date="2018-07" db="EMBL/GenBank/DDBJ databases">
        <title>Marsedoiliclastica nanhaica gen. nov. sp. nov., a novel marine hydrocarbonoclastic bacterium isolated from an in-situ enriched hydrocarbon-degrading consortium in deep-sea sediment.</title>
        <authorList>
            <person name="Dong C."/>
            <person name="Ma T."/>
            <person name="Liu R."/>
            <person name="Shao Z."/>
        </authorList>
    </citation>
    <scope>NUCLEOTIDE SEQUENCE [LARGE SCALE GENOMIC DNA]</scope>
    <source>
        <strain evidence="8">soil36-7</strain>
    </source>
</reference>